<comment type="pathway">
    <text evidence="1">Amino-acid biosynthesis; L-phenylalanine biosynthesis; phenylpyruvate from prephenate: step 1/1.</text>
</comment>
<dbReference type="AlphaFoldDB" id="A0A449BIL5"/>
<feature type="domain" description="ACT" evidence="10">
    <location>
        <begin position="192"/>
        <end position="268"/>
    </location>
</feature>
<evidence type="ECO:0000256" key="1">
    <source>
        <dbReference type="ARBA" id="ARBA00004741"/>
    </source>
</evidence>
<dbReference type="SUPFAM" id="SSF55021">
    <property type="entry name" value="ACT-like"/>
    <property type="match status" value="1"/>
</dbReference>
<dbReference type="STRING" id="1408416.GCA_000702765_01130"/>
<evidence type="ECO:0000256" key="7">
    <source>
        <dbReference type="ARBA" id="ARBA00023239"/>
    </source>
</evidence>
<dbReference type="InterPro" id="IPR045865">
    <property type="entry name" value="ACT-like_dom_sf"/>
</dbReference>
<dbReference type="UniPathway" id="UPA00121">
    <property type="reaction ID" value="UER00345"/>
</dbReference>
<reference evidence="11 12" key="1">
    <citation type="submission" date="2019-01" db="EMBL/GenBank/DDBJ databases">
        <authorList>
            <consortium name="Pathogen Informatics"/>
        </authorList>
    </citation>
    <scope>NUCLEOTIDE SEQUENCE [LARGE SCALE GENOMIC DNA]</scope>
    <source>
        <strain evidence="11 12">NCTC10172</strain>
    </source>
</reference>
<dbReference type="GO" id="GO:0009094">
    <property type="term" value="P:L-phenylalanine biosynthetic process"/>
    <property type="evidence" value="ECO:0007669"/>
    <property type="project" value="UniProtKB-UniPathway"/>
</dbReference>
<evidence type="ECO:0000256" key="5">
    <source>
        <dbReference type="ARBA" id="ARBA00023141"/>
    </source>
</evidence>
<keyword evidence="4" id="KW-0028">Amino-acid biosynthesis</keyword>
<dbReference type="Gene3D" id="3.40.190.10">
    <property type="entry name" value="Periplasmic binding protein-like II"/>
    <property type="match status" value="2"/>
</dbReference>
<dbReference type="Pfam" id="PF00800">
    <property type="entry name" value="PDT"/>
    <property type="match status" value="1"/>
</dbReference>
<dbReference type="GO" id="GO:0005737">
    <property type="term" value="C:cytoplasm"/>
    <property type="evidence" value="ECO:0007669"/>
    <property type="project" value="TreeGrafter"/>
</dbReference>
<evidence type="ECO:0000256" key="2">
    <source>
        <dbReference type="ARBA" id="ARBA00013147"/>
    </source>
</evidence>
<protein>
    <recommendedName>
        <fullName evidence="3">Prephenate dehydratase</fullName>
        <ecNumber evidence="2">4.2.1.51</ecNumber>
    </recommendedName>
</protein>
<dbReference type="EC" id="4.2.1.51" evidence="2"/>
<sequence length="270" mass="31270">MKKIITLGPSGTYAEIASQKFNIDLSLSSLIEMENTIDQVFKKAYLGDYLVLPFDNSIDGYVQRTLDLLYESNYYITHVNELSIDFSLISNENSLENIKNVYVQFKAHAQCYNFLKNFSHFNYITTDSNTESLNRFTASPNESCTIIPTHLISSNFELIIHHVHDTLDNKTRFVLLENKLNIPDFEVIKAYVVLSPNIDQPGLLHDILYSFKMLNINLTSIISRPKKNTSGKYNFFIELSFLRENYNDLINELEKNKNFSTKILGVYKWI</sequence>
<keyword evidence="5" id="KW-0057">Aromatic amino acid biosynthesis</keyword>
<evidence type="ECO:0000259" key="9">
    <source>
        <dbReference type="PROSITE" id="PS51171"/>
    </source>
</evidence>
<evidence type="ECO:0000256" key="4">
    <source>
        <dbReference type="ARBA" id="ARBA00022605"/>
    </source>
</evidence>
<evidence type="ECO:0000313" key="11">
    <source>
        <dbReference type="EMBL" id="VEU82304.1"/>
    </source>
</evidence>
<accession>A0A449BIL5</accession>
<keyword evidence="12" id="KW-1185">Reference proteome</keyword>
<dbReference type="Proteomes" id="UP000290909">
    <property type="component" value="Chromosome"/>
</dbReference>
<dbReference type="PANTHER" id="PTHR21022">
    <property type="entry name" value="PREPHENATE DEHYDRATASE P PROTEIN"/>
    <property type="match status" value="1"/>
</dbReference>
<evidence type="ECO:0000256" key="3">
    <source>
        <dbReference type="ARBA" id="ARBA00021872"/>
    </source>
</evidence>
<dbReference type="InterPro" id="IPR001086">
    <property type="entry name" value="Preph_deHydtase"/>
</dbReference>
<gene>
    <name evidence="11" type="primary">pheA</name>
    <name evidence="11" type="ORF">NCTC10172_00313</name>
</gene>
<proteinExistence type="predicted"/>
<dbReference type="EMBL" id="LR215050">
    <property type="protein sequence ID" value="VEU82304.1"/>
    <property type="molecule type" value="Genomic_DNA"/>
</dbReference>
<dbReference type="InterPro" id="IPR002912">
    <property type="entry name" value="ACT_dom"/>
</dbReference>
<keyword evidence="7" id="KW-0456">Lyase</keyword>
<evidence type="ECO:0000256" key="6">
    <source>
        <dbReference type="ARBA" id="ARBA00023222"/>
    </source>
</evidence>
<name>A0A449BIL5_9MOLU</name>
<comment type="catalytic activity">
    <reaction evidence="8">
        <text>prephenate + H(+) = 3-phenylpyruvate + CO2 + H2O</text>
        <dbReference type="Rhea" id="RHEA:21648"/>
        <dbReference type="ChEBI" id="CHEBI:15377"/>
        <dbReference type="ChEBI" id="CHEBI:15378"/>
        <dbReference type="ChEBI" id="CHEBI:16526"/>
        <dbReference type="ChEBI" id="CHEBI:18005"/>
        <dbReference type="ChEBI" id="CHEBI:29934"/>
        <dbReference type="EC" id="4.2.1.51"/>
    </reaction>
</comment>
<dbReference type="SUPFAM" id="SSF53850">
    <property type="entry name" value="Periplasmic binding protein-like II"/>
    <property type="match status" value="1"/>
</dbReference>
<dbReference type="PANTHER" id="PTHR21022:SF19">
    <property type="entry name" value="PREPHENATE DEHYDRATASE-RELATED"/>
    <property type="match status" value="1"/>
</dbReference>
<evidence type="ECO:0000313" key="12">
    <source>
        <dbReference type="Proteomes" id="UP000290909"/>
    </source>
</evidence>
<dbReference type="GO" id="GO:0004664">
    <property type="term" value="F:prephenate dehydratase activity"/>
    <property type="evidence" value="ECO:0007669"/>
    <property type="project" value="UniProtKB-EC"/>
</dbReference>
<evidence type="ECO:0000256" key="8">
    <source>
        <dbReference type="ARBA" id="ARBA00047848"/>
    </source>
</evidence>
<dbReference type="CDD" id="cd04905">
    <property type="entry name" value="ACT_CM-PDT"/>
    <property type="match status" value="1"/>
</dbReference>
<dbReference type="KEGG" id="ahk:NCTC10172_00313"/>
<keyword evidence="6" id="KW-0584">Phenylalanine biosynthesis</keyword>
<feature type="domain" description="Prephenate dehydratase" evidence="9">
    <location>
        <begin position="3"/>
        <end position="178"/>
    </location>
</feature>
<dbReference type="PROSITE" id="PS51171">
    <property type="entry name" value="PREPHENATE_DEHYDR_3"/>
    <property type="match status" value="1"/>
</dbReference>
<dbReference type="Gene3D" id="3.30.70.260">
    <property type="match status" value="1"/>
</dbReference>
<dbReference type="PROSITE" id="PS51671">
    <property type="entry name" value="ACT"/>
    <property type="match status" value="1"/>
</dbReference>
<organism evidence="11 12">
    <name type="scientific">Acholeplasma hippikon</name>
    <dbReference type="NCBI Taxonomy" id="264636"/>
    <lineage>
        <taxon>Bacteria</taxon>
        <taxon>Bacillati</taxon>
        <taxon>Mycoplasmatota</taxon>
        <taxon>Mollicutes</taxon>
        <taxon>Acholeplasmatales</taxon>
        <taxon>Acholeplasmataceae</taxon>
        <taxon>Acholeplasma</taxon>
    </lineage>
</organism>
<evidence type="ECO:0000259" key="10">
    <source>
        <dbReference type="PROSITE" id="PS51671"/>
    </source>
</evidence>